<dbReference type="GO" id="GO:0005737">
    <property type="term" value="C:cytoplasm"/>
    <property type="evidence" value="ECO:0007669"/>
    <property type="project" value="TreeGrafter"/>
</dbReference>
<dbReference type="InterPro" id="IPR023401">
    <property type="entry name" value="ODC_N"/>
</dbReference>
<sequence length="340" mass="36263">MSEADRATEVTPEFTWTDGEELRRRLSMRTLVDVTRAAFIDHQHGRFEIPVRETLDDGALLVMPVRHRDIPGLAVKTMSLNSDRNPTIAGTVLWEDPERVRHVLVDGATATTMRTGAVSGVATDLLAREGARHLVVVGAGGQAPDQVRAVAAVRDLTTVTIVSRRLESARRCVEGLADDPALEGVEITAAEDVRAAVGRADIVCCVTPAEEPLFRLDDLAPGTHVNLIGSFRPSMREMSGHDVASVDRLVVDDIEAVTTESGEIIDALEAGELTVDGLETLGAALIAEDEAQARAGEPPVVGGRYGAEEPVDGIPDGLTVFKSVGVAIQDWALMRAVSGE</sequence>
<dbReference type="InterPro" id="IPR036291">
    <property type="entry name" value="NAD(P)-bd_dom_sf"/>
</dbReference>
<dbReference type="Proteomes" id="UP000276526">
    <property type="component" value="Unassembled WGS sequence"/>
</dbReference>
<gene>
    <name evidence="1" type="ORF">CXF48_06115</name>
</gene>
<organism evidence="1 2">
    <name type="scientific">Corynebacterium bovis</name>
    <dbReference type="NCBI Taxonomy" id="36808"/>
    <lineage>
        <taxon>Bacteria</taxon>
        <taxon>Bacillati</taxon>
        <taxon>Actinomycetota</taxon>
        <taxon>Actinomycetes</taxon>
        <taxon>Mycobacteriales</taxon>
        <taxon>Corynebacteriaceae</taxon>
        <taxon>Corynebacterium</taxon>
    </lineage>
</organism>
<dbReference type="PIRSF" id="PIRSF001439">
    <property type="entry name" value="CryM"/>
    <property type="match status" value="1"/>
</dbReference>
<dbReference type="Pfam" id="PF02423">
    <property type="entry name" value="OCD_Mu_crystall"/>
    <property type="match status" value="1"/>
</dbReference>
<dbReference type="AlphaFoldDB" id="A0A3R8PHL1"/>
<name>A0A3R8PHL1_9CORY</name>
<dbReference type="PANTHER" id="PTHR13812">
    <property type="entry name" value="KETIMINE REDUCTASE MU-CRYSTALLIN"/>
    <property type="match status" value="1"/>
</dbReference>
<dbReference type="Gene3D" id="3.30.1780.10">
    <property type="entry name" value="ornithine cyclodeaminase, domain 1"/>
    <property type="match status" value="1"/>
</dbReference>
<protein>
    <submittedName>
        <fullName evidence="1">Ornithine cyclodeaminase</fullName>
    </submittedName>
</protein>
<comment type="caution">
    <text evidence="1">The sequence shown here is derived from an EMBL/GenBank/DDBJ whole genome shotgun (WGS) entry which is preliminary data.</text>
</comment>
<reference evidence="1 2" key="1">
    <citation type="submission" date="2018-01" db="EMBL/GenBank/DDBJ databases">
        <title>Twenty Corynebacterium bovis Genomes.</title>
        <authorList>
            <person name="Gulvik C.A."/>
        </authorList>
    </citation>
    <scope>NUCLEOTIDE SEQUENCE [LARGE SCALE GENOMIC DNA]</scope>
    <source>
        <strain evidence="1 2">F6900</strain>
    </source>
</reference>
<dbReference type="EMBL" id="PQNK01000008">
    <property type="protein sequence ID" value="RRO86584.1"/>
    <property type="molecule type" value="Genomic_DNA"/>
</dbReference>
<accession>A0A3R8PHL1</accession>
<proteinExistence type="predicted"/>
<dbReference type="InterPro" id="IPR003462">
    <property type="entry name" value="ODC_Mu_crystall"/>
</dbReference>
<dbReference type="RefSeq" id="WP_125173004.1">
    <property type="nucleotide sequence ID" value="NZ_JAPJOD010000105.1"/>
</dbReference>
<evidence type="ECO:0000313" key="2">
    <source>
        <dbReference type="Proteomes" id="UP000276526"/>
    </source>
</evidence>
<dbReference type="Gene3D" id="3.40.50.720">
    <property type="entry name" value="NAD(P)-binding Rossmann-like Domain"/>
    <property type="match status" value="1"/>
</dbReference>
<evidence type="ECO:0000313" key="1">
    <source>
        <dbReference type="EMBL" id="RRO86584.1"/>
    </source>
</evidence>
<dbReference type="SUPFAM" id="SSF51735">
    <property type="entry name" value="NAD(P)-binding Rossmann-fold domains"/>
    <property type="match status" value="1"/>
</dbReference>
<dbReference type="PANTHER" id="PTHR13812:SF19">
    <property type="entry name" value="KETIMINE REDUCTASE MU-CRYSTALLIN"/>
    <property type="match status" value="1"/>
</dbReference>